<dbReference type="EMBL" id="NCKU01017043">
    <property type="protein sequence ID" value="RWR99077.1"/>
    <property type="molecule type" value="Genomic_DNA"/>
</dbReference>
<dbReference type="STRING" id="1965070.A0A443Q738"/>
<evidence type="ECO:0000313" key="2">
    <source>
        <dbReference type="EMBL" id="RWR98818.1"/>
    </source>
</evidence>
<sequence>IILVEALQDYFVALNRTIDLKHICRKIYSKIVAFVFGALICKLITDIVKYNVGRLRPHFWAIC</sequence>
<feature type="transmembrane region" description="Helical" evidence="1">
    <location>
        <begin position="27"/>
        <end position="48"/>
    </location>
</feature>
<keyword evidence="1" id="KW-1133">Transmembrane helix</keyword>
<feature type="non-terminal residue" evidence="2">
    <location>
        <position position="63"/>
    </location>
</feature>
<evidence type="ECO:0000256" key="1">
    <source>
        <dbReference type="SAM" id="Phobius"/>
    </source>
</evidence>
<accession>A0A443Q738</accession>
<protein>
    <submittedName>
        <fullName evidence="2">Putative phosphatidate phosphatase-like protein</fullName>
    </submittedName>
</protein>
<evidence type="ECO:0000313" key="4">
    <source>
        <dbReference type="Proteomes" id="UP000285301"/>
    </source>
</evidence>
<evidence type="ECO:0000313" key="3">
    <source>
        <dbReference type="EMBL" id="RWR99077.1"/>
    </source>
</evidence>
<gene>
    <name evidence="3" type="ORF">B4U79_03808</name>
    <name evidence="2" type="ORF">B4U79_08408</name>
</gene>
<keyword evidence="4" id="KW-1185">Reference proteome</keyword>
<dbReference type="EMBL" id="NCKU01018677">
    <property type="protein sequence ID" value="RWR98818.1"/>
    <property type="molecule type" value="Genomic_DNA"/>
</dbReference>
<comment type="caution">
    <text evidence="2">The sequence shown here is derived from an EMBL/GenBank/DDBJ whole genome shotgun (WGS) entry which is preliminary data.</text>
</comment>
<keyword evidence="1" id="KW-0812">Transmembrane</keyword>
<dbReference type="OrthoDB" id="8907274at2759"/>
<name>A0A443Q738_9ACAR</name>
<feature type="non-terminal residue" evidence="2">
    <location>
        <position position="1"/>
    </location>
</feature>
<reference evidence="2" key="2">
    <citation type="submission" date="2018-11" db="EMBL/GenBank/DDBJ databases">
        <title>Trombidioid mite genomics.</title>
        <authorList>
            <person name="Dong X."/>
        </authorList>
    </citation>
    <scope>NUCLEOTIDE SEQUENCE</scope>
    <source>
        <strain evidence="2">UoL-WK</strain>
    </source>
</reference>
<organism evidence="2 4">
    <name type="scientific">Dinothrombium tinctorium</name>
    <dbReference type="NCBI Taxonomy" id="1965070"/>
    <lineage>
        <taxon>Eukaryota</taxon>
        <taxon>Metazoa</taxon>
        <taxon>Ecdysozoa</taxon>
        <taxon>Arthropoda</taxon>
        <taxon>Chelicerata</taxon>
        <taxon>Arachnida</taxon>
        <taxon>Acari</taxon>
        <taxon>Acariformes</taxon>
        <taxon>Trombidiformes</taxon>
        <taxon>Prostigmata</taxon>
        <taxon>Anystina</taxon>
        <taxon>Parasitengona</taxon>
        <taxon>Trombidioidea</taxon>
        <taxon>Trombidiidae</taxon>
        <taxon>Dinothrombium</taxon>
    </lineage>
</organism>
<dbReference type="Proteomes" id="UP000285301">
    <property type="component" value="Unassembled WGS sequence"/>
</dbReference>
<proteinExistence type="predicted"/>
<dbReference type="AlphaFoldDB" id="A0A443Q738"/>
<keyword evidence="1" id="KW-0472">Membrane</keyword>
<reference evidence="2 4" key="1">
    <citation type="journal article" date="2018" name="Gigascience">
        <title>Genomes of trombidid mites reveal novel predicted allergens and laterally-transferred genes associated with secondary metabolism.</title>
        <authorList>
            <person name="Dong X."/>
            <person name="Chaisiri K."/>
            <person name="Xia D."/>
            <person name="Armstrong S.D."/>
            <person name="Fang Y."/>
            <person name="Donnelly M.J."/>
            <person name="Kadowaki T."/>
            <person name="McGarry J.W."/>
            <person name="Darby A.C."/>
            <person name="Makepeace B.L."/>
        </authorList>
    </citation>
    <scope>NUCLEOTIDE SEQUENCE [LARGE SCALE GENOMIC DNA]</scope>
    <source>
        <strain evidence="2">UoL-WK</strain>
    </source>
</reference>